<gene>
    <name evidence="1" type="ORF">DCW38_02755</name>
</gene>
<dbReference type="PANTHER" id="PTHR30304:SF0">
    <property type="entry name" value="D-TAGATOSE-1,6-BISPHOSPHATE ALDOLASE SUBUNIT GATY-RELATED"/>
    <property type="match status" value="1"/>
</dbReference>
<dbReference type="AlphaFoldDB" id="A0A350H967"/>
<dbReference type="GO" id="GO:0005975">
    <property type="term" value="P:carbohydrate metabolic process"/>
    <property type="evidence" value="ECO:0007669"/>
    <property type="project" value="InterPro"/>
</dbReference>
<dbReference type="Gene3D" id="3.20.20.70">
    <property type="entry name" value="Aldolase class I"/>
    <property type="match status" value="1"/>
</dbReference>
<dbReference type="PANTHER" id="PTHR30304">
    <property type="entry name" value="D-TAGATOSE-1,6-BISPHOSPHATE ALDOLASE"/>
    <property type="match status" value="1"/>
</dbReference>
<evidence type="ECO:0000313" key="2">
    <source>
        <dbReference type="Proteomes" id="UP000264062"/>
    </source>
</evidence>
<dbReference type="Proteomes" id="UP000264062">
    <property type="component" value="Unassembled WGS sequence"/>
</dbReference>
<evidence type="ECO:0000313" key="1">
    <source>
        <dbReference type="EMBL" id="HAV92083.1"/>
    </source>
</evidence>
<dbReference type="Pfam" id="PF01116">
    <property type="entry name" value="F_bP_aldolase"/>
    <property type="match status" value="1"/>
</dbReference>
<organism evidence="1 2">
    <name type="scientific">candidate division WOR-3 bacterium</name>
    <dbReference type="NCBI Taxonomy" id="2052148"/>
    <lineage>
        <taxon>Bacteria</taxon>
        <taxon>Bacteria division WOR-3</taxon>
    </lineage>
</organism>
<accession>A0A350H967</accession>
<name>A0A350H967_UNCW3</name>
<dbReference type="GO" id="GO:0016832">
    <property type="term" value="F:aldehyde-lyase activity"/>
    <property type="evidence" value="ECO:0007669"/>
    <property type="project" value="InterPro"/>
</dbReference>
<sequence>MTFDNYKNDGVRRILGSKSHINLVSSKNVFEKIKDKPLIVMACNIRVKHVVPGIMKACEELNSIIAFELAKSEGDLNGGYTGQTPEIFVKMLLDYADLYKFTMPFFIHADHLTVKDTSQKNIDAVKKLIEAQIKAGYTSYAIDASFNEIPDNIKITSELVQPIIDAEFGLETEVGEIKSAGQEGEITTVDEAMEYVKGLNANNIHPQLLAINNGSKHGNYKKGEEVHIDLDRTKAIYDSIKGYNISIAQHGITGTPLNIIGKFADCGIRKGNVGTEWQNIAFKNTPADLMDRMKKWSEDNFKDIKFATKEFKNDIDSMDQKYIDATIDEAYQKTKEFIIGFRSQDSANLL</sequence>
<dbReference type="InterPro" id="IPR000771">
    <property type="entry name" value="FBA_II"/>
</dbReference>
<proteinExistence type="predicted"/>
<reference evidence="1 2" key="1">
    <citation type="journal article" date="2018" name="Nat. Biotechnol.">
        <title>A standardized bacterial taxonomy based on genome phylogeny substantially revises the tree of life.</title>
        <authorList>
            <person name="Parks D.H."/>
            <person name="Chuvochina M."/>
            <person name="Waite D.W."/>
            <person name="Rinke C."/>
            <person name="Skarshewski A."/>
            <person name="Chaumeil P.A."/>
            <person name="Hugenholtz P."/>
        </authorList>
    </citation>
    <scope>NUCLEOTIDE SEQUENCE [LARGE SCALE GENOMIC DNA]</scope>
    <source>
        <strain evidence="1">UBA9956</strain>
    </source>
</reference>
<dbReference type="InterPro" id="IPR050246">
    <property type="entry name" value="Class_II_FBP_aldolase"/>
</dbReference>
<dbReference type="GO" id="GO:0008270">
    <property type="term" value="F:zinc ion binding"/>
    <property type="evidence" value="ECO:0007669"/>
    <property type="project" value="InterPro"/>
</dbReference>
<dbReference type="EMBL" id="DMZY01000084">
    <property type="protein sequence ID" value="HAV92083.1"/>
    <property type="molecule type" value="Genomic_DNA"/>
</dbReference>
<dbReference type="InterPro" id="IPR013785">
    <property type="entry name" value="Aldolase_TIM"/>
</dbReference>
<dbReference type="SUPFAM" id="SSF51569">
    <property type="entry name" value="Aldolase"/>
    <property type="match status" value="1"/>
</dbReference>
<protein>
    <submittedName>
        <fullName evidence="1">Fructose-bisphosphate aldolase</fullName>
    </submittedName>
</protein>
<comment type="caution">
    <text evidence="1">The sequence shown here is derived from an EMBL/GenBank/DDBJ whole genome shotgun (WGS) entry which is preliminary data.</text>
</comment>